<dbReference type="EMBL" id="JAVREM010000040">
    <property type="protein sequence ID" value="MDT0321439.1"/>
    <property type="molecule type" value="Genomic_DNA"/>
</dbReference>
<keyword evidence="2" id="KW-1185">Reference proteome</keyword>
<dbReference type="RefSeq" id="WP_311601655.1">
    <property type="nucleotide sequence ID" value="NZ_JAVREM010000040.1"/>
</dbReference>
<evidence type="ECO:0000313" key="2">
    <source>
        <dbReference type="Proteomes" id="UP001183420"/>
    </source>
</evidence>
<proteinExistence type="predicted"/>
<evidence type="ECO:0000313" key="1">
    <source>
        <dbReference type="EMBL" id="MDT0321439.1"/>
    </source>
</evidence>
<name>A0ABU2LV23_9ACTN</name>
<sequence length="192" mass="21571">MAKDSRDPKNKRAAKAAKLRREKRLLEMNPLFHGNPPYEGYREWVMPDPVTGTFILTSTAPFDTRLWFERVRSLLVPIYKGRVPVAATYLDEQIQEGAILVADSDDLTAGARRVPIAVFAEAAGDDEGPHAEVCPRLNCAGGEHVLAEHKVWTHLHHLHAAGYLLLNDHNVVRRAMPPSRPGEGWRFPAPEW</sequence>
<protein>
    <submittedName>
        <fullName evidence="1">Uncharacterized protein</fullName>
    </submittedName>
</protein>
<accession>A0ABU2LV23</accession>
<reference evidence="2" key="1">
    <citation type="submission" date="2023-07" db="EMBL/GenBank/DDBJ databases">
        <title>30 novel species of actinomycetes from the DSMZ collection.</title>
        <authorList>
            <person name="Nouioui I."/>
        </authorList>
    </citation>
    <scope>NUCLEOTIDE SEQUENCE [LARGE SCALE GENOMIC DNA]</scope>
    <source>
        <strain evidence="2">DSM 44918</strain>
    </source>
</reference>
<organism evidence="1 2">
    <name type="scientific">Streptomyces millisiae</name>
    <dbReference type="NCBI Taxonomy" id="3075542"/>
    <lineage>
        <taxon>Bacteria</taxon>
        <taxon>Bacillati</taxon>
        <taxon>Actinomycetota</taxon>
        <taxon>Actinomycetes</taxon>
        <taxon>Kitasatosporales</taxon>
        <taxon>Streptomycetaceae</taxon>
        <taxon>Streptomyces</taxon>
    </lineage>
</organism>
<dbReference type="Proteomes" id="UP001183420">
    <property type="component" value="Unassembled WGS sequence"/>
</dbReference>
<gene>
    <name evidence="1" type="ORF">RNC47_24220</name>
</gene>
<comment type="caution">
    <text evidence="1">The sequence shown here is derived from an EMBL/GenBank/DDBJ whole genome shotgun (WGS) entry which is preliminary data.</text>
</comment>